<dbReference type="AlphaFoldDB" id="A0A162UE13"/>
<comment type="caution">
    <text evidence="1">The sequence shown here is derived from an EMBL/GenBank/DDBJ whole genome shotgun (WGS) entry which is preliminary data.</text>
</comment>
<protein>
    <submittedName>
        <fullName evidence="1">Uncharacterized protein</fullName>
    </submittedName>
</protein>
<evidence type="ECO:0000313" key="1">
    <source>
        <dbReference type="EMBL" id="KZL93800.1"/>
    </source>
</evidence>
<dbReference type="EMBL" id="LWAE01000001">
    <property type="protein sequence ID" value="KZL93800.1"/>
    <property type="molecule type" value="Genomic_DNA"/>
</dbReference>
<evidence type="ECO:0000313" key="2">
    <source>
        <dbReference type="Proteomes" id="UP000076603"/>
    </source>
</evidence>
<keyword evidence="2" id="KW-1185">Reference proteome</keyword>
<accession>A0A162UE13</accession>
<organism evidence="1 2">
    <name type="scientific">Clostridium magnum DSM 2767</name>
    <dbReference type="NCBI Taxonomy" id="1121326"/>
    <lineage>
        <taxon>Bacteria</taxon>
        <taxon>Bacillati</taxon>
        <taxon>Bacillota</taxon>
        <taxon>Clostridia</taxon>
        <taxon>Eubacteriales</taxon>
        <taxon>Clostridiaceae</taxon>
        <taxon>Clostridium</taxon>
    </lineage>
</organism>
<dbReference type="STRING" id="1121326.CLMAG_08510"/>
<dbReference type="RefSeq" id="WP_161486925.1">
    <property type="nucleotide sequence ID" value="NZ_FQXL01000012.1"/>
</dbReference>
<sequence length="54" mass="6363">MFMKIKDLKRLIEGFNDEDEVAVEVGEELYECYAYDNAYCRNELRVPTLVIGKE</sequence>
<dbReference type="PATRIC" id="fig|1121326.3.peg.809"/>
<name>A0A162UE13_9CLOT</name>
<reference evidence="1 2" key="1">
    <citation type="submission" date="2016-04" db="EMBL/GenBank/DDBJ databases">
        <title>Genome sequence of Clostridium magnum DSM 2767.</title>
        <authorList>
            <person name="Poehlein A."/>
            <person name="Uhlig R."/>
            <person name="Fischer R."/>
            <person name="Bahl H."/>
            <person name="Daniel R."/>
        </authorList>
    </citation>
    <scope>NUCLEOTIDE SEQUENCE [LARGE SCALE GENOMIC DNA]</scope>
    <source>
        <strain evidence="1 2">DSM 2767</strain>
    </source>
</reference>
<dbReference type="Proteomes" id="UP000076603">
    <property type="component" value="Unassembled WGS sequence"/>
</dbReference>
<proteinExistence type="predicted"/>
<gene>
    <name evidence="1" type="ORF">CLMAG_08510</name>
</gene>